<keyword evidence="3" id="KW-1185">Reference proteome</keyword>
<evidence type="ECO:0000313" key="3">
    <source>
        <dbReference type="Proteomes" id="UP001589608"/>
    </source>
</evidence>
<name>A0ABV5MJZ9_9ACTN</name>
<dbReference type="RefSeq" id="WP_223092842.1">
    <property type="nucleotide sequence ID" value="NZ_CP061913.1"/>
</dbReference>
<organism evidence="2 3">
    <name type="scientific">Dactylosporangium vinaceum</name>
    <dbReference type="NCBI Taxonomy" id="53362"/>
    <lineage>
        <taxon>Bacteria</taxon>
        <taxon>Bacillati</taxon>
        <taxon>Actinomycetota</taxon>
        <taxon>Actinomycetes</taxon>
        <taxon>Micromonosporales</taxon>
        <taxon>Micromonosporaceae</taxon>
        <taxon>Dactylosporangium</taxon>
    </lineage>
</organism>
<accession>A0ABV5MJZ9</accession>
<dbReference type="Proteomes" id="UP001589608">
    <property type="component" value="Unassembled WGS sequence"/>
</dbReference>
<sequence>MGGLHRPGAAVHSEHRRGLPDLGARPVRRHQGSTYGWFNPAGNLVVDSRFAVARHTAGR</sequence>
<reference evidence="2 3" key="1">
    <citation type="submission" date="2024-09" db="EMBL/GenBank/DDBJ databases">
        <authorList>
            <person name="Sun Q."/>
            <person name="Mori K."/>
        </authorList>
    </citation>
    <scope>NUCLEOTIDE SEQUENCE [LARGE SCALE GENOMIC DNA]</scope>
    <source>
        <strain evidence="2 3">JCM 3307</strain>
    </source>
</reference>
<evidence type="ECO:0000313" key="2">
    <source>
        <dbReference type="EMBL" id="MFB9449176.1"/>
    </source>
</evidence>
<comment type="caution">
    <text evidence="2">The sequence shown here is derived from an EMBL/GenBank/DDBJ whole genome shotgun (WGS) entry which is preliminary data.</text>
</comment>
<proteinExistence type="predicted"/>
<feature type="region of interest" description="Disordered" evidence="1">
    <location>
        <begin position="1"/>
        <end position="33"/>
    </location>
</feature>
<protein>
    <submittedName>
        <fullName evidence="2">Uncharacterized protein</fullName>
    </submittedName>
</protein>
<dbReference type="EMBL" id="JBHMCA010000063">
    <property type="protein sequence ID" value="MFB9449176.1"/>
    <property type="molecule type" value="Genomic_DNA"/>
</dbReference>
<gene>
    <name evidence="2" type="ORF">ACFFTR_39380</name>
</gene>
<evidence type="ECO:0000256" key="1">
    <source>
        <dbReference type="SAM" id="MobiDB-lite"/>
    </source>
</evidence>